<dbReference type="SMART" id="SM00342">
    <property type="entry name" value="HTH_ARAC"/>
    <property type="match status" value="1"/>
</dbReference>
<dbReference type="Gene3D" id="3.40.50.880">
    <property type="match status" value="1"/>
</dbReference>
<evidence type="ECO:0000256" key="1">
    <source>
        <dbReference type="ARBA" id="ARBA00023015"/>
    </source>
</evidence>
<dbReference type="InterPro" id="IPR002818">
    <property type="entry name" value="DJ-1/PfpI"/>
</dbReference>
<dbReference type="RefSeq" id="WP_074927593.1">
    <property type="nucleotide sequence ID" value="NZ_FOWR01000024.1"/>
</dbReference>
<dbReference type="STRING" id="1121869.SAMN03084138_03080"/>
<dbReference type="AlphaFoldDB" id="A0A1I5T3M2"/>
<dbReference type="SUPFAM" id="SSF52317">
    <property type="entry name" value="Class I glutamine amidotransferase-like"/>
    <property type="match status" value="1"/>
</dbReference>
<gene>
    <name evidence="4" type="ORF">SAMN03084138_03080</name>
</gene>
<organism evidence="4 5">
    <name type="scientific">Enterovibrio norvegicus DSM 15893</name>
    <dbReference type="NCBI Taxonomy" id="1121869"/>
    <lineage>
        <taxon>Bacteria</taxon>
        <taxon>Pseudomonadati</taxon>
        <taxon>Pseudomonadota</taxon>
        <taxon>Gammaproteobacteria</taxon>
        <taxon>Vibrionales</taxon>
        <taxon>Vibrionaceae</taxon>
        <taxon>Enterovibrio</taxon>
    </lineage>
</organism>
<dbReference type="Proteomes" id="UP000182692">
    <property type="component" value="Unassembled WGS sequence"/>
</dbReference>
<keyword evidence="2" id="KW-0804">Transcription</keyword>
<keyword evidence="4" id="KW-0238">DNA-binding</keyword>
<evidence type="ECO:0000313" key="5">
    <source>
        <dbReference type="Proteomes" id="UP000182692"/>
    </source>
</evidence>
<dbReference type="GO" id="GO:0003700">
    <property type="term" value="F:DNA-binding transcription factor activity"/>
    <property type="evidence" value="ECO:0007669"/>
    <property type="project" value="InterPro"/>
</dbReference>
<evidence type="ECO:0000259" key="3">
    <source>
        <dbReference type="PROSITE" id="PS01124"/>
    </source>
</evidence>
<dbReference type="PANTHER" id="PTHR43130:SF3">
    <property type="entry name" value="HTH-TYPE TRANSCRIPTIONAL REGULATOR RV1931C"/>
    <property type="match status" value="1"/>
</dbReference>
<dbReference type="SUPFAM" id="SSF46689">
    <property type="entry name" value="Homeodomain-like"/>
    <property type="match status" value="2"/>
</dbReference>
<accession>A0A1I5T3M2</accession>
<reference evidence="4 5" key="1">
    <citation type="submission" date="2016-10" db="EMBL/GenBank/DDBJ databases">
        <authorList>
            <person name="de Groot N.N."/>
        </authorList>
    </citation>
    <scope>NUCLEOTIDE SEQUENCE [LARGE SCALE GENOMIC DNA]</scope>
    <source>
        <strain evidence="4 5">DSM 15893</strain>
    </source>
</reference>
<feature type="domain" description="HTH araC/xylS-type" evidence="3">
    <location>
        <begin position="207"/>
        <end position="305"/>
    </location>
</feature>
<dbReference type="GeneID" id="35870357"/>
<proteinExistence type="predicted"/>
<dbReference type="InterPro" id="IPR052158">
    <property type="entry name" value="INH-QAR"/>
</dbReference>
<keyword evidence="1" id="KW-0805">Transcription regulation</keyword>
<dbReference type="EMBL" id="FOWR01000024">
    <property type="protein sequence ID" value="SFP77654.1"/>
    <property type="molecule type" value="Genomic_DNA"/>
</dbReference>
<dbReference type="Pfam" id="PF12833">
    <property type="entry name" value="HTH_18"/>
    <property type="match status" value="1"/>
</dbReference>
<dbReference type="InterPro" id="IPR029062">
    <property type="entry name" value="Class_I_gatase-like"/>
</dbReference>
<dbReference type="OrthoDB" id="9803764at2"/>
<protein>
    <submittedName>
        <fullName evidence="4">Transcriptional regulator GlxA family, contains an amidase domain and an AraC-type DNA-binding HTH domain</fullName>
    </submittedName>
</protein>
<dbReference type="Gene3D" id="1.10.10.60">
    <property type="entry name" value="Homeodomain-like"/>
    <property type="match status" value="2"/>
</dbReference>
<dbReference type="InterPro" id="IPR018060">
    <property type="entry name" value="HTH_AraC"/>
</dbReference>
<dbReference type="PANTHER" id="PTHR43130">
    <property type="entry name" value="ARAC-FAMILY TRANSCRIPTIONAL REGULATOR"/>
    <property type="match status" value="1"/>
</dbReference>
<dbReference type="PROSITE" id="PS01124">
    <property type="entry name" value="HTH_ARAC_FAMILY_2"/>
    <property type="match status" value="1"/>
</dbReference>
<evidence type="ECO:0000256" key="2">
    <source>
        <dbReference type="ARBA" id="ARBA00023163"/>
    </source>
</evidence>
<dbReference type="GO" id="GO:0043565">
    <property type="term" value="F:sequence-specific DNA binding"/>
    <property type="evidence" value="ECO:0007669"/>
    <property type="project" value="InterPro"/>
</dbReference>
<name>A0A1I5T3M2_9GAMM</name>
<evidence type="ECO:0000313" key="4">
    <source>
        <dbReference type="EMBL" id="SFP77654.1"/>
    </source>
</evidence>
<sequence>MTTCLRISIVDYPGALQSAVHGLKEIFLFANNIMAEEESELTFSVCIVQPDHLASSIHNGQVVILPPSAEGDYYLQPHSSLLQYLHQAHQEGAILCSACAGAFLLARAGVLDGRVVTTHWQLADKFRAAFPHTALESESLLINGGDIISAGGLMSWVDLGLEIVAQYAKPHIMRKLGKFLIVDTGKREQRYYESFLPKFDHGNKAILQVQHHIQAHYHQPMTIPHLASQACMSDRTFLRQFTQATTLKPTQYLQRVRVQKACELLETTTQSFEHIALSVGYEDANSFRKVFLKVIGLCPSAFRARFV</sequence>
<dbReference type="Pfam" id="PF01965">
    <property type="entry name" value="DJ-1_PfpI"/>
    <property type="match status" value="1"/>
</dbReference>
<dbReference type="InterPro" id="IPR009057">
    <property type="entry name" value="Homeodomain-like_sf"/>
</dbReference>